<dbReference type="SUPFAM" id="SSF48452">
    <property type="entry name" value="TPR-like"/>
    <property type="match status" value="1"/>
</dbReference>
<evidence type="ECO:0000256" key="3">
    <source>
        <dbReference type="SAM" id="Coils"/>
    </source>
</evidence>
<dbReference type="InterPro" id="IPR002048">
    <property type="entry name" value="EF_hand_dom"/>
</dbReference>
<organism evidence="6 7">
    <name type="scientific">Anaeramoeba ignava</name>
    <name type="common">Anaerobic marine amoeba</name>
    <dbReference type="NCBI Taxonomy" id="1746090"/>
    <lineage>
        <taxon>Eukaryota</taxon>
        <taxon>Metamonada</taxon>
        <taxon>Anaeramoebidae</taxon>
        <taxon>Anaeramoeba</taxon>
    </lineage>
</organism>
<dbReference type="InterPro" id="IPR059179">
    <property type="entry name" value="MLKL-like_MCAfunc"/>
</dbReference>
<dbReference type="Pfam" id="PF00515">
    <property type="entry name" value="TPR_1"/>
    <property type="match status" value="1"/>
</dbReference>
<dbReference type="Pfam" id="PF04564">
    <property type="entry name" value="U-box"/>
    <property type="match status" value="1"/>
</dbReference>
<name>A0A9Q0L802_ANAIG</name>
<feature type="domain" description="EF-hand" evidence="5">
    <location>
        <begin position="225"/>
        <end position="256"/>
    </location>
</feature>
<gene>
    <name evidence="6" type="ORF">M0811_13568</name>
</gene>
<dbReference type="InterPro" id="IPR011992">
    <property type="entry name" value="EF-hand-dom_pair"/>
</dbReference>
<feature type="compositionally biased region" description="Basic and acidic residues" evidence="4">
    <location>
        <begin position="888"/>
        <end position="943"/>
    </location>
</feature>
<keyword evidence="2" id="KW-0802">TPR repeat</keyword>
<evidence type="ECO:0000259" key="5">
    <source>
        <dbReference type="PROSITE" id="PS50222"/>
    </source>
</evidence>
<dbReference type="Pfam" id="PF22215">
    <property type="entry name" value="MLKL_N"/>
    <property type="match status" value="1"/>
</dbReference>
<dbReference type="PROSITE" id="PS00018">
    <property type="entry name" value="EF_HAND_1"/>
    <property type="match status" value="1"/>
</dbReference>
<dbReference type="Proteomes" id="UP001149090">
    <property type="component" value="Unassembled WGS sequence"/>
</dbReference>
<feature type="region of interest" description="Disordered" evidence="4">
    <location>
        <begin position="888"/>
        <end position="955"/>
    </location>
</feature>
<feature type="repeat" description="TPR" evidence="2">
    <location>
        <begin position="674"/>
        <end position="707"/>
    </location>
</feature>
<dbReference type="Gene3D" id="3.30.40.10">
    <property type="entry name" value="Zinc/RING finger domain, C3HC4 (zinc finger)"/>
    <property type="match status" value="1"/>
</dbReference>
<accession>A0A9Q0L802</accession>
<keyword evidence="1" id="KW-0106">Calcium</keyword>
<dbReference type="CDD" id="cd21037">
    <property type="entry name" value="MLKL_NTD"/>
    <property type="match status" value="1"/>
</dbReference>
<dbReference type="SMART" id="SM00028">
    <property type="entry name" value="TPR"/>
    <property type="match status" value="3"/>
</dbReference>
<dbReference type="GO" id="GO:0016567">
    <property type="term" value="P:protein ubiquitination"/>
    <property type="evidence" value="ECO:0007669"/>
    <property type="project" value="InterPro"/>
</dbReference>
<evidence type="ECO:0000256" key="2">
    <source>
        <dbReference type="PROSITE-ProRule" id="PRU00339"/>
    </source>
</evidence>
<dbReference type="PROSITE" id="PS50222">
    <property type="entry name" value="EF_HAND_2"/>
    <property type="match status" value="1"/>
</dbReference>
<dbReference type="InterPro" id="IPR036537">
    <property type="entry name" value="Adaptor_Cbl_N_dom_sf"/>
</dbReference>
<dbReference type="OrthoDB" id="2942533at2759"/>
<feature type="repeat" description="TPR" evidence="2">
    <location>
        <begin position="620"/>
        <end position="653"/>
    </location>
</feature>
<evidence type="ECO:0000313" key="6">
    <source>
        <dbReference type="EMBL" id="KAJ5066455.1"/>
    </source>
</evidence>
<evidence type="ECO:0000256" key="4">
    <source>
        <dbReference type="SAM" id="MobiDB-lite"/>
    </source>
</evidence>
<dbReference type="EMBL" id="JAPDFW010000142">
    <property type="protein sequence ID" value="KAJ5066455.1"/>
    <property type="molecule type" value="Genomic_DNA"/>
</dbReference>
<reference evidence="6" key="1">
    <citation type="submission" date="2022-10" db="EMBL/GenBank/DDBJ databases">
        <title>Novel sulphate-reducing endosymbionts in the free-living metamonad Anaeramoeba.</title>
        <authorList>
            <person name="Jerlstrom-Hultqvist J."/>
            <person name="Cepicka I."/>
            <person name="Gallot-Lavallee L."/>
            <person name="Salas-Leiva D."/>
            <person name="Curtis B.A."/>
            <person name="Zahonova K."/>
            <person name="Pipaliya S."/>
            <person name="Dacks J."/>
            <person name="Roger A.J."/>
        </authorList>
    </citation>
    <scope>NUCLEOTIDE SEQUENCE</scope>
    <source>
        <strain evidence="6">BMAN</strain>
    </source>
</reference>
<evidence type="ECO:0000313" key="7">
    <source>
        <dbReference type="Proteomes" id="UP001149090"/>
    </source>
</evidence>
<comment type="caution">
    <text evidence="6">The sequence shown here is derived from an EMBL/GenBank/DDBJ whole genome shotgun (WGS) entry which is preliminary data.</text>
</comment>
<dbReference type="Pfam" id="PF13181">
    <property type="entry name" value="TPR_8"/>
    <property type="match status" value="1"/>
</dbReference>
<dbReference type="InterPro" id="IPR019734">
    <property type="entry name" value="TPR_rpt"/>
</dbReference>
<dbReference type="Gene3D" id="1.25.40.10">
    <property type="entry name" value="Tetratricopeptide repeat domain"/>
    <property type="match status" value="1"/>
</dbReference>
<feature type="coiled-coil region" evidence="3">
    <location>
        <begin position="20"/>
        <end position="80"/>
    </location>
</feature>
<dbReference type="InterPro" id="IPR003613">
    <property type="entry name" value="Ubox_domain"/>
</dbReference>
<dbReference type="SUPFAM" id="SSF57850">
    <property type="entry name" value="RING/U-box"/>
    <property type="match status" value="1"/>
</dbReference>
<dbReference type="GO" id="GO:0007166">
    <property type="term" value="P:cell surface receptor signaling pathway"/>
    <property type="evidence" value="ECO:0007669"/>
    <property type="project" value="InterPro"/>
</dbReference>
<dbReference type="SUPFAM" id="SSF47473">
    <property type="entry name" value="EF-hand"/>
    <property type="match status" value="1"/>
</dbReference>
<proteinExistence type="predicted"/>
<evidence type="ECO:0000256" key="1">
    <source>
        <dbReference type="ARBA" id="ARBA00022837"/>
    </source>
</evidence>
<keyword evidence="7" id="KW-1185">Reference proteome</keyword>
<dbReference type="InterPro" id="IPR054000">
    <property type="entry name" value="MLKL_N"/>
</dbReference>
<dbReference type="GO" id="GO:0004842">
    <property type="term" value="F:ubiquitin-protein transferase activity"/>
    <property type="evidence" value="ECO:0007669"/>
    <property type="project" value="InterPro"/>
</dbReference>
<dbReference type="AlphaFoldDB" id="A0A9Q0L802"/>
<dbReference type="Gene3D" id="1.20.930.20">
    <property type="entry name" value="Adaptor protein Cbl, N-terminal domain"/>
    <property type="match status" value="1"/>
</dbReference>
<dbReference type="PROSITE" id="PS50005">
    <property type="entry name" value="TPR"/>
    <property type="match status" value="2"/>
</dbReference>
<protein>
    <submittedName>
        <fullName evidence="6">Tpr repeat-containing protein</fullName>
    </submittedName>
</protein>
<dbReference type="PROSITE" id="PS50293">
    <property type="entry name" value="TPR_REGION"/>
    <property type="match status" value="1"/>
</dbReference>
<dbReference type="InterPro" id="IPR018247">
    <property type="entry name" value="EF_Hand_1_Ca_BS"/>
</dbReference>
<sequence>MAFDIITSIFEIGIWLKGKFDDYKDTKEEAKRLIKRVESLENPLKKIKELNSKNTNVTTLQNVLETVQGIKTLVEKYEKKNKILKFFSSKKKEFEKYDQRLDSYIGDLNMDLTILTHTDIQDLAKLFKEMRNDQQSNDAKTQKYLQNLSQEIQRNQIQKIDEPRNQIIFEYEKTNLGFIEQKFGLEKKSGEIICGIFQLKAEDPINFEKIMKEILEFSISDWNYQIKILFTSWDLDHNQFLDKEELTKAIHDFYFLITCLQSKKIVGSLQEYLINLNEEEKKKFYNVIEELVAKNEINLKIEQIFDSLNSEANEINFSQFESYCNYPGNFVIQFLNLIKTVLNEAVGTTFLITNQIEAKNESSINIKKLEKFMKIPTNYENKLESNKILQDPVLVNGRTYERKYIEKIIQENPENPTIPEKNERIDPKFVQPNLDLKSEIEKWKTEKISKCVTKSLEIKQSNSDIAYKILEFARKLEPENLQIINLQISLLEKELRIPEELAKQQFTKGEILFKQKEYREAEQLLTKSFKLTTNPNLIENALLILKEIYSTSNSTSKILETNISLSRIYLEQNPQKTKDILIQIEEGNSNKDTTTTNLYLEVYSLLILAEEALGNHKETPNWYFKKANCYLTKNNYSKAIEYLNKVLEMNPDYLEALQKLAFLYNLKQDKSNECLIHIKIGQIYSKKKENDKAIEEFKKALLCDKSNSLAFNLSFEMISKQKSIFDLITLVKNYKIQDQETETLLEKISQIFKTQLEFVEKEKTNGKKNEENEKKEKEILNLKLENQKQQEEITKLKQENENKHQENQKQQKEILNLKLEVENKNQENEKKEKEILNLKLEVEKLNQETEKKEKEISKLNLQIETQKEQTKTFLDGISQFHNSQLDLHKQTIEEKSKENQEKNRRIEEKDQKIKKLEEEIEKQGNRKKNEERDNQDLKSEIQKQRKRESKFKSRN</sequence>
<keyword evidence="3" id="KW-0175">Coiled coil</keyword>
<dbReference type="InterPro" id="IPR011990">
    <property type="entry name" value="TPR-like_helical_dom_sf"/>
</dbReference>
<dbReference type="InterPro" id="IPR013083">
    <property type="entry name" value="Znf_RING/FYVE/PHD"/>
</dbReference>
<feature type="compositionally biased region" description="Basic residues" evidence="4">
    <location>
        <begin position="944"/>
        <end position="955"/>
    </location>
</feature>
<dbReference type="GO" id="GO:0005509">
    <property type="term" value="F:calcium ion binding"/>
    <property type="evidence" value="ECO:0007669"/>
    <property type="project" value="InterPro"/>
</dbReference>